<evidence type="ECO:0000313" key="3">
    <source>
        <dbReference type="Proteomes" id="UP000237673"/>
    </source>
</evidence>
<organism evidence="2 3">
    <name type="scientific">Mixta calida</name>
    <dbReference type="NCBI Taxonomy" id="665913"/>
    <lineage>
        <taxon>Bacteria</taxon>
        <taxon>Pseudomonadati</taxon>
        <taxon>Pseudomonadota</taxon>
        <taxon>Gammaproteobacteria</taxon>
        <taxon>Enterobacterales</taxon>
        <taxon>Erwiniaceae</taxon>
        <taxon>Mixta</taxon>
    </lineage>
</organism>
<dbReference type="RefSeq" id="WP_084970076.1">
    <property type="nucleotide sequence ID" value="NZ_CP026378.1"/>
</dbReference>
<keyword evidence="3" id="KW-1185">Reference proteome</keyword>
<gene>
    <name evidence="2" type="ORF">C2E16_00280</name>
</gene>
<evidence type="ECO:0000256" key="1">
    <source>
        <dbReference type="SAM" id="Phobius"/>
    </source>
</evidence>
<protein>
    <submittedName>
        <fullName evidence="2">Uncharacterized protein</fullName>
    </submittedName>
</protein>
<feature type="transmembrane region" description="Helical" evidence="1">
    <location>
        <begin position="56"/>
        <end position="82"/>
    </location>
</feature>
<reference evidence="2 3" key="1">
    <citation type="submission" date="2018-01" db="EMBL/GenBank/DDBJ databases">
        <title>Complete and assembled Genome of Pantoea calida DSM22759T.</title>
        <authorList>
            <person name="Stevens M.J.A."/>
            <person name="Zurfluh K."/>
            <person name="Stephan R."/>
        </authorList>
    </citation>
    <scope>NUCLEOTIDE SEQUENCE [LARGE SCALE GENOMIC DNA]</scope>
    <source>
        <strain evidence="2 3">DSM 22759</strain>
    </source>
</reference>
<sequence>MRILENNEKLMVSGGNLTQDILNFFRPKQPDQENTWVNPSTIESPSYGKGSDFGKLFVGIFAAAAAIVGVVGTVVAGSLVAASISEK</sequence>
<keyword evidence="1" id="KW-0812">Transmembrane</keyword>
<name>A0ABN5H4R4_9GAMM</name>
<keyword evidence="1" id="KW-1133">Transmembrane helix</keyword>
<dbReference type="Proteomes" id="UP000237673">
    <property type="component" value="Chromosome"/>
</dbReference>
<proteinExistence type="predicted"/>
<keyword evidence="1" id="KW-0472">Membrane</keyword>
<evidence type="ECO:0000313" key="2">
    <source>
        <dbReference type="EMBL" id="AUY23496.1"/>
    </source>
</evidence>
<accession>A0ABN5H4R4</accession>
<dbReference type="EMBL" id="CP026378">
    <property type="protein sequence ID" value="AUY23496.1"/>
    <property type="molecule type" value="Genomic_DNA"/>
</dbReference>
<dbReference type="GeneID" id="84631394"/>